<accession>A0A177KRG4</accession>
<dbReference type="AlphaFoldDB" id="A0A177KRG4"/>
<keyword evidence="4 6" id="KW-1133">Transmembrane helix</keyword>
<evidence type="ECO:0000256" key="5">
    <source>
        <dbReference type="ARBA" id="ARBA00023136"/>
    </source>
</evidence>
<dbReference type="PANTHER" id="PTHR40064:SF1">
    <property type="entry name" value="MEMBRANE PROTEIN"/>
    <property type="match status" value="1"/>
</dbReference>
<dbReference type="OrthoDB" id="357521at2"/>
<feature type="transmembrane region" description="Helical" evidence="6">
    <location>
        <begin position="12"/>
        <end position="40"/>
    </location>
</feature>
<sequence length="331" mass="38094">MIKVGYRTAKTAVGIAVSILLAEWIGLHNAMSAGIITVLCIQNTKQRSLQAAWTRLIACMVALFYSALFFEMVSYHAIVIGIIMIFFIPTTVALKSQEGIVSSTVIILHLYAADQLTAGLILNELGIILIGIGVALLLNSYMPSVERSLVQMQEKIERLFERIIEEIILYLRTNDHSWDGKELTETADLLKKAKTLAFKDVQNHFTRNDSLFYQYFTMREKQFEIIERILSIVVTISHRPEQADMIADFMEDVKAHIHPGNTAYVHLTRLDEMKHAFEEMPLPVTREEFEARAALYQFVREMEQYLLIKARFRGMKKERLKKHAHTLHKHR</sequence>
<evidence type="ECO:0000256" key="3">
    <source>
        <dbReference type="ARBA" id="ARBA00022692"/>
    </source>
</evidence>
<proteinExistence type="predicted"/>
<dbReference type="InterPro" id="IPR021062">
    <property type="entry name" value="ArAE_1_C"/>
</dbReference>
<dbReference type="RefSeq" id="WP_018393859.1">
    <property type="nucleotide sequence ID" value="NZ_LQWZ01000023.1"/>
</dbReference>
<dbReference type="GO" id="GO:0005886">
    <property type="term" value="C:plasma membrane"/>
    <property type="evidence" value="ECO:0007669"/>
    <property type="project" value="UniProtKB-SubCell"/>
</dbReference>
<dbReference type="PANTHER" id="PTHR40064">
    <property type="entry name" value="MEMBRANE PROTEIN-RELATED"/>
    <property type="match status" value="1"/>
</dbReference>
<feature type="transmembrane region" description="Helical" evidence="6">
    <location>
        <begin position="52"/>
        <end position="70"/>
    </location>
</feature>
<dbReference type="InterPro" id="IPR010343">
    <property type="entry name" value="ArAE_1"/>
</dbReference>
<feature type="transmembrane region" description="Helical" evidence="6">
    <location>
        <begin position="116"/>
        <end position="138"/>
    </location>
</feature>
<comment type="caution">
    <text evidence="8">The sequence shown here is derived from an EMBL/GenBank/DDBJ whole genome shotgun (WGS) entry which is preliminary data.</text>
</comment>
<evidence type="ECO:0000256" key="2">
    <source>
        <dbReference type="ARBA" id="ARBA00022475"/>
    </source>
</evidence>
<evidence type="ECO:0000256" key="6">
    <source>
        <dbReference type="SAM" id="Phobius"/>
    </source>
</evidence>
<reference evidence="8 9" key="1">
    <citation type="submission" date="2016-01" db="EMBL/GenBank/DDBJ databases">
        <title>Investigation of taxonomic status of Bacillus aminovorans.</title>
        <authorList>
            <person name="Verma A."/>
            <person name="Pal Y."/>
            <person name="Krishnamurthi S."/>
        </authorList>
    </citation>
    <scope>NUCLEOTIDE SEQUENCE [LARGE SCALE GENOMIC DNA]</scope>
    <source>
        <strain evidence="8 9">DSM 4337</strain>
    </source>
</reference>
<name>A0A177KRG4_9BACI</name>
<protein>
    <recommendedName>
        <fullName evidence="7">Putative aromatic acid exporter C-terminal domain-containing protein</fullName>
    </recommendedName>
</protein>
<dbReference type="EMBL" id="LQWZ01000023">
    <property type="protein sequence ID" value="OAH55958.1"/>
    <property type="molecule type" value="Genomic_DNA"/>
</dbReference>
<dbReference type="InterPro" id="IPR052984">
    <property type="entry name" value="UPF0421"/>
</dbReference>
<keyword evidence="2" id="KW-1003">Cell membrane</keyword>
<feature type="domain" description="Putative aromatic acid exporter C-terminal" evidence="7">
    <location>
        <begin position="146"/>
        <end position="309"/>
    </location>
</feature>
<gene>
    <name evidence="8" type="ORF">AWH48_04600</name>
</gene>
<organism evidence="8 9">
    <name type="scientific">Domibacillus aminovorans</name>
    <dbReference type="NCBI Taxonomy" id="29332"/>
    <lineage>
        <taxon>Bacteria</taxon>
        <taxon>Bacillati</taxon>
        <taxon>Bacillota</taxon>
        <taxon>Bacilli</taxon>
        <taxon>Bacillales</taxon>
        <taxon>Bacillaceae</taxon>
        <taxon>Domibacillus</taxon>
    </lineage>
</organism>
<dbReference type="Gene3D" id="1.20.120.940">
    <property type="entry name" value="Putative aromatic acid exporter, C-terminal domain"/>
    <property type="match status" value="1"/>
</dbReference>
<evidence type="ECO:0000256" key="1">
    <source>
        <dbReference type="ARBA" id="ARBA00004651"/>
    </source>
</evidence>
<keyword evidence="3 6" id="KW-0812">Transmembrane</keyword>
<dbReference type="InterPro" id="IPR038323">
    <property type="entry name" value="ArAE_1_C_sf"/>
</dbReference>
<feature type="transmembrane region" description="Helical" evidence="6">
    <location>
        <begin position="76"/>
        <end position="95"/>
    </location>
</feature>
<dbReference type="Pfam" id="PF11728">
    <property type="entry name" value="ArAE_1_C"/>
    <property type="match status" value="1"/>
</dbReference>
<dbReference type="Proteomes" id="UP000077271">
    <property type="component" value="Unassembled WGS sequence"/>
</dbReference>
<evidence type="ECO:0000313" key="9">
    <source>
        <dbReference type="Proteomes" id="UP000077271"/>
    </source>
</evidence>
<evidence type="ECO:0000256" key="4">
    <source>
        <dbReference type="ARBA" id="ARBA00022989"/>
    </source>
</evidence>
<dbReference type="Pfam" id="PF06081">
    <property type="entry name" value="ArAE_1"/>
    <property type="match status" value="1"/>
</dbReference>
<evidence type="ECO:0000259" key="7">
    <source>
        <dbReference type="Pfam" id="PF11728"/>
    </source>
</evidence>
<comment type="subcellular location">
    <subcellularLocation>
        <location evidence="1">Cell membrane</location>
        <topology evidence="1">Multi-pass membrane protein</topology>
    </subcellularLocation>
</comment>
<keyword evidence="5 6" id="KW-0472">Membrane</keyword>
<evidence type="ECO:0000313" key="8">
    <source>
        <dbReference type="EMBL" id="OAH55958.1"/>
    </source>
</evidence>